<dbReference type="RefSeq" id="XP_051281438.1">
    <property type="nucleotide sequence ID" value="XM_051425478.1"/>
</dbReference>
<protein>
    <submittedName>
        <fullName evidence="2">Uncharacterized protein</fullName>
    </submittedName>
</protein>
<reference evidence="2" key="2">
    <citation type="submission" date="2025-09" db="UniProtKB">
        <authorList>
            <consortium name="Ensembl"/>
        </authorList>
    </citation>
    <scope>IDENTIFICATION</scope>
</reference>
<feature type="transmembrane region" description="Helical" evidence="1">
    <location>
        <begin position="140"/>
        <end position="159"/>
    </location>
</feature>
<feature type="transmembrane region" description="Helical" evidence="1">
    <location>
        <begin position="38"/>
        <end position="57"/>
    </location>
</feature>
<gene>
    <name evidence="2" type="primary">si:dkeyp-100a1.6</name>
</gene>
<evidence type="ECO:0000313" key="2">
    <source>
        <dbReference type="Ensembl" id="ENSDLAP00005015260.1"/>
    </source>
</evidence>
<dbReference type="Proteomes" id="UP000694389">
    <property type="component" value="Unassembled WGS sequence"/>
</dbReference>
<dbReference type="OMA" id="ENVCLWH"/>
<keyword evidence="1" id="KW-0812">Transmembrane</keyword>
<name>A0A8C4EDX0_DICLA</name>
<sequence length="363" mass="41019">MLPESPGSPGISHTVKMLAIIEQWEVGSECHTDNSEKYLLLILFKLGLDIAVFYLCCWKLSTSFLSMCSLSVIIADAVLAVFFASVWCLGPEMSPVSACFLLAHASATYGALPLPMMFLGLLDYCLEDTYLCNQSAICKYLRNAVLILLGWVLAVIYSFESVKDEPILVDITRETMALMCKVEESTLITYFILVLFTVVLCVMMPFWSSIPQWLREADMLAEMREEQENQRSDLFISTQCTETKISEGYYQEETISPRPPLWLSLMLGFGMFWMPYLAVSVICLVFGFGVPAYITVNLLWLECANSLIMGVVFWAKANTLGPHRNIPKNVCLWHIYWHLSKGTQQQLPIAVFNPSKDNALFHV</sequence>
<dbReference type="PANTHER" id="PTHR15573:SF0">
    <property type="entry name" value="G-PROTEIN COUPLED RECEPTOR 160-RELATED"/>
    <property type="match status" value="1"/>
</dbReference>
<accession>A0A8C4EDX0</accession>
<feature type="transmembrane region" description="Helical" evidence="1">
    <location>
        <begin position="93"/>
        <end position="119"/>
    </location>
</feature>
<dbReference type="GeneTree" id="ENSGT00940000171598"/>
<feature type="transmembrane region" description="Helical" evidence="1">
    <location>
        <begin position="294"/>
        <end position="315"/>
    </location>
</feature>
<dbReference type="GO" id="GO:0043235">
    <property type="term" value="C:receptor complex"/>
    <property type="evidence" value="ECO:0007669"/>
    <property type="project" value="TreeGrafter"/>
</dbReference>
<dbReference type="InterPro" id="IPR042353">
    <property type="entry name" value="GPR160"/>
</dbReference>
<dbReference type="RefSeq" id="XP_051281439.1">
    <property type="nucleotide sequence ID" value="XM_051425479.1"/>
</dbReference>
<keyword evidence="1" id="KW-1133">Transmembrane helix</keyword>
<dbReference type="OrthoDB" id="8538408at2759"/>
<dbReference type="RefSeq" id="XP_051281437.1">
    <property type="nucleotide sequence ID" value="XM_051425477.1"/>
</dbReference>
<dbReference type="GO" id="GO:0005886">
    <property type="term" value="C:plasma membrane"/>
    <property type="evidence" value="ECO:0007669"/>
    <property type="project" value="TreeGrafter"/>
</dbReference>
<organism evidence="2 3">
    <name type="scientific">Dicentrarchus labrax</name>
    <name type="common">European seabass</name>
    <name type="synonym">Morone labrax</name>
    <dbReference type="NCBI Taxonomy" id="13489"/>
    <lineage>
        <taxon>Eukaryota</taxon>
        <taxon>Metazoa</taxon>
        <taxon>Chordata</taxon>
        <taxon>Craniata</taxon>
        <taxon>Vertebrata</taxon>
        <taxon>Euteleostomi</taxon>
        <taxon>Actinopterygii</taxon>
        <taxon>Neopterygii</taxon>
        <taxon>Teleostei</taxon>
        <taxon>Neoteleostei</taxon>
        <taxon>Acanthomorphata</taxon>
        <taxon>Eupercaria</taxon>
        <taxon>Moronidae</taxon>
        <taxon>Dicentrarchus</taxon>
    </lineage>
</organism>
<reference evidence="2" key="1">
    <citation type="submission" date="2025-08" db="UniProtKB">
        <authorList>
            <consortium name="Ensembl"/>
        </authorList>
    </citation>
    <scope>IDENTIFICATION</scope>
</reference>
<dbReference type="Ensembl" id="ENSDLAT00005016555.2">
    <property type="protein sequence ID" value="ENSDLAP00005015260.1"/>
    <property type="gene ID" value="ENSDLAG00005007527.2"/>
</dbReference>
<keyword evidence="3" id="KW-1185">Reference proteome</keyword>
<feature type="transmembrane region" description="Helical" evidence="1">
    <location>
        <begin position="64"/>
        <end position="87"/>
    </location>
</feature>
<feature type="transmembrane region" description="Helical" evidence="1">
    <location>
        <begin position="187"/>
        <end position="207"/>
    </location>
</feature>
<evidence type="ECO:0000313" key="3">
    <source>
        <dbReference type="Proteomes" id="UP000694389"/>
    </source>
</evidence>
<dbReference type="PANTHER" id="PTHR15573">
    <property type="entry name" value="G-PROTEIN COUPLED RECEPTOR 160-RELATED"/>
    <property type="match status" value="1"/>
</dbReference>
<proteinExistence type="predicted"/>
<feature type="transmembrane region" description="Helical" evidence="1">
    <location>
        <begin position="261"/>
        <end position="288"/>
    </location>
</feature>
<dbReference type="AlphaFoldDB" id="A0A8C4EDX0"/>
<dbReference type="GeneID" id="127377523"/>
<keyword evidence="1" id="KW-0472">Membrane</keyword>
<evidence type="ECO:0000256" key="1">
    <source>
        <dbReference type="SAM" id="Phobius"/>
    </source>
</evidence>